<dbReference type="InterPro" id="IPR029063">
    <property type="entry name" value="SAM-dependent_MTases_sf"/>
</dbReference>
<dbReference type="RefSeq" id="WP_135943749.1">
    <property type="nucleotide sequence ID" value="NZ_BMEI01000001.1"/>
</dbReference>
<keyword evidence="4" id="KW-1185">Reference proteome</keyword>
<proteinExistence type="predicted"/>
<evidence type="ECO:0000313" key="3">
    <source>
        <dbReference type="EMBL" id="TGY94552.1"/>
    </source>
</evidence>
<organism evidence="3 4">
    <name type="scientific">Marinicauda pacifica</name>
    <dbReference type="NCBI Taxonomy" id="1133559"/>
    <lineage>
        <taxon>Bacteria</taxon>
        <taxon>Pseudomonadati</taxon>
        <taxon>Pseudomonadota</taxon>
        <taxon>Alphaproteobacteria</taxon>
        <taxon>Maricaulales</taxon>
        <taxon>Maricaulaceae</taxon>
        <taxon>Marinicauda</taxon>
    </lineage>
</organism>
<dbReference type="OrthoDB" id="5642573at2"/>
<dbReference type="Pfam" id="PF13649">
    <property type="entry name" value="Methyltransf_25"/>
    <property type="match status" value="1"/>
</dbReference>
<dbReference type="SUPFAM" id="SSF53335">
    <property type="entry name" value="S-adenosyl-L-methionine-dependent methyltransferases"/>
    <property type="match status" value="1"/>
</dbReference>
<gene>
    <name evidence="3" type="ORF">E5162_04570</name>
</gene>
<reference evidence="3 4" key="1">
    <citation type="journal article" date="2013" name="Int. J. Syst. Evol. Microbiol.">
        <title>Marinicauda pacifica gen. nov., sp. nov., a prosthecate alphaproteobacterium of the family Hyphomonadaceae isolated from deep seawater.</title>
        <authorList>
            <person name="Zhang X.Y."/>
            <person name="Li G.W."/>
            <person name="Wang C.S."/>
            <person name="Zhang Y.J."/>
            <person name="Xu X.W."/>
            <person name="Li H."/>
            <person name="Liu A."/>
            <person name="Liu C."/>
            <person name="Xie B.B."/>
            <person name="Qin Q.L."/>
            <person name="Xu Z."/>
            <person name="Chen X.L."/>
            <person name="Zhou B.C."/>
            <person name="Zhang Y.Z."/>
        </authorList>
    </citation>
    <scope>NUCLEOTIDE SEQUENCE [LARGE SCALE GENOMIC DNA]</scope>
    <source>
        <strain evidence="3 4">P-1 km-3</strain>
    </source>
</reference>
<dbReference type="Gene3D" id="3.40.50.150">
    <property type="entry name" value="Vaccinia Virus protein VP39"/>
    <property type="match status" value="1"/>
</dbReference>
<accession>A0A4S2HFW6</accession>
<protein>
    <submittedName>
        <fullName evidence="3">Class I SAM-dependent methyltransferase</fullName>
    </submittedName>
</protein>
<evidence type="ECO:0000256" key="1">
    <source>
        <dbReference type="ARBA" id="ARBA00022679"/>
    </source>
</evidence>
<dbReference type="Proteomes" id="UP000305451">
    <property type="component" value="Unassembled WGS sequence"/>
</dbReference>
<comment type="caution">
    <text evidence="3">The sequence shown here is derived from an EMBL/GenBank/DDBJ whole genome shotgun (WGS) entry which is preliminary data.</text>
</comment>
<sequence length="209" mass="23082">MRHDARFWNRKARNYAESPIADQAAYERKLALTRRYLTRETRVLEFGCGTGSIALEHAPYVGSVLATDVSEAMIGIARRKAETADVSNVEFAVADLDTFQPPAKRFGVVMAHSLLHLLGDREAALSKIGQCLAPGGYLVSTTACLGDRMGWIRAILPIGRLLGLLPRVAVFSEADHLKKLEEAGFRVEQCWRKDGAIAVFVIARKEDRA</sequence>
<evidence type="ECO:0000259" key="2">
    <source>
        <dbReference type="Pfam" id="PF13649"/>
    </source>
</evidence>
<keyword evidence="1 3" id="KW-0808">Transferase</keyword>
<dbReference type="EMBL" id="SRXV01000001">
    <property type="protein sequence ID" value="TGY94552.1"/>
    <property type="molecule type" value="Genomic_DNA"/>
</dbReference>
<dbReference type="GO" id="GO:0008168">
    <property type="term" value="F:methyltransferase activity"/>
    <property type="evidence" value="ECO:0007669"/>
    <property type="project" value="UniProtKB-KW"/>
</dbReference>
<dbReference type="AlphaFoldDB" id="A0A4S2HFW6"/>
<name>A0A4S2HFW6_9PROT</name>
<dbReference type="CDD" id="cd02440">
    <property type="entry name" value="AdoMet_MTases"/>
    <property type="match status" value="1"/>
</dbReference>
<keyword evidence="3" id="KW-0489">Methyltransferase</keyword>
<dbReference type="PANTHER" id="PTHR43861">
    <property type="entry name" value="TRANS-ACONITATE 2-METHYLTRANSFERASE-RELATED"/>
    <property type="match status" value="1"/>
</dbReference>
<dbReference type="GO" id="GO:0032259">
    <property type="term" value="P:methylation"/>
    <property type="evidence" value="ECO:0007669"/>
    <property type="project" value="UniProtKB-KW"/>
</dbReference>
<dbReference type="InterPro" id="IPR041698">
    <property type="entry name" value="Methyltransf_25"/>
</dbReference>
<feature type="domain" description="Methyltransferase" evidence="2">
    <location>
        <begin position="43"/>
        <end position="136"/>
    </location>
</feature>
<evidence type="ECO:0000313" key="4">
    <source>
        <dbReference type="Proteomes" id="UP000305451"/>
    </source>
</evidence>